<dbReference type="HAMAP" id="MF_00320">
    <property type="entry name" value="RNApol_arch_Rpo3"/>
    <property type="match status" value="1"/>
</dbReference>
<evidence type="ECO:0000256" key="6">
    <source>
        <dbReference type="ARBA" id="ARBA00025804"/>
    </source>
</evidence>
<keyword evidence="5" id="KW-0539">Nucleus</keyword>
<evidence type="ECO:0000313" key="10">
    <source>
        <dbReference type="EMBL" id="KAK3683671.1"/>
    </source>
</evidence>
<protein>
    <recommendedName>
        <fullName evidence="7">DNA-directed RNA polymerase II subunit RPB3</fullName>
    </recommendedName>
</protein>
<dbReference type="InterPro" id="IPR036603">
    <property type="entry name" value="RBP11-like"/>
</dbReference>
<dbReference type="SUPFAM" id="SSF56553">
    <property type="entry name" value="Insert subdomain of RNA polymerase alpha subunit"/>
    <property type="match status" value="1"/>
</dbReference>
<dbReference type="InterPro" id="IPR036643">
    <property type="entry name" value="RNApol_insert_sf"/>
</dbReference>
<dbReference type="PANTHER" id="PTHR11800:SF2">
    <property type="entry name" value="DNA-DIRECTED RNA POLYMERASE II SUBUNIT RPB3"/>
    <property type="match status" value="1"/>
</dbReference>
<dbReference type="GO" id="GO:0003677">
    <property type="term" value="F:DNA binding"/>
    <property type="evidence" value="ECO:0007669"/>
    <property type="project" value="InterPro"/>
</dbReference>
<gene>
    <name evidence="10" type="ORF">B0T22DRAFT_256325</name>
</gene>
<organism evidence="10 11">
    <name type="scientific">Podospora appendiculata</name>
    <dbReference type="NCBI Taxonomy" id="314037"/>
    <lineage>
        <taxon>Eukaryota</taxon>
        <taxon>Fungi</taxon>
        <taxon>Dikarya</taxon>
        <taxon>Ascomycota</taxon>
        <taxon>Pezizomycotina</taxon>
        <taxon>Sordariomycetes</taxon>
        <taxon>Sordariomycetidae</taxon>
        <taxon>Sordariales</taxon>
        <taxon>Podosporaceae</taxon>
        <taxon>Podospora</taxon>
    </lineage>
</organism>
<keyword evidence="3 10" id="KW-0240">DNA-directed RNA polymerase</keyword>
<dbReference type="NCBIfam" id="NF001988">
    <property type="entry name" value="PRK00783.1"/>
    <property type="match status" value="1"/>
</dbReference>
<dbReference type="SUPFAM" id="SSF55257">
    <property type="entry name" value="RBP11-like subunits of RNA polymerase"/>
    <property type="match status" value="1"/>
</dbReference>
<feature type="compositionally biased region" description="Polar residues" evidence="8">
    <location>
        <begin position="301"/>
        <end position="315"/>
    </location>
</feature>
<dbReference type="GO" id="GO:0046983">
    <property type="term" value="F:protein dimerization activity"/>
    <property type="evidence" value="ECO:0007669"/>
    <property type="project" value="InterPro"/>
</dbReference>
<comment type="subunit">
    <text evidence="2">Component of the RNA polymerase II (Pol II) complex consisting of 12 subunits.</text>
</comment>
<evidence type="ECO:0000256" key="1">
    <source>
        <dbReference type="ARBA" id="ARBA00004123"/>
    </source>
</evidence>
<evidence type="ECO:0000256" key="3">
    <source>
        <dbReference type="ARBA" id="ARBA00022478"/>
    </source>
</evidence>
<dbReference type="AlphaFoldDB" id="A0AAE0X2S0"/>
<comment type="subcellular location">
    <subcellularLocation>
        <location evidence="1">Nucleus</location>
    </subcellularLocation>
</comment>
<evidence type="ECO:0000256" key="7">
    <source>
        <dbReference type="ARBA" id="ARBA00072506"/>
    </source>
</evidence>
<dbReference type="EMBL" id="JAULSO010000004">
    <property type="protein sequence ID" value="KAK3683671.1"/>
    <property type="molecule type" value="Genomic_DNA"/>
</dbReference>
<dbReference type="Proteomes" id="UP001270362">
    <property type="component" value="Unassembled WGS sequence"/>
</dbReference>
<reference evidence="10" key="2">
    <citation type="submission" date="2023-06" db="EMBL/GenBank/DDBJ databases">
        <authorList>
            <consortium name="Lawrence Berkeley National Laboratory"/>
            <person name="Haridas S."/>
            <person name="Hensen N."/>
            <person name="Bonometti L."/>
            <person name="Westerberg I."/>
            <person name="Brannstrom I.O."/>
            <person name="Guillou S."/>
            <person name="Cros-Aarteil S."/>
            <person name="Calhoun S."/>
            <person name="Kuo A."/>
            <person name="Mondo S."/>
            <person name="Pangilinan J."/>
            <person name="Riley R."/>
            <person name="Labutti K."/>
            <person name="Andreopoulos B."/>
            <person name="Lipzen A."/>
            <person name="Chen C."/>
            <person name="Yanf M."/>
            <person name="Daum C."/>
            <person name="Ng V."/>
            <person name="Clum A."/>
            <person name="Steindorff A."/>
            <person name="Ohm R."/>
            <person name="Martin F."/>
            <person name="Silar P."/>
            <person name="Natvig D."/>
            <person name="Lalanne C."/>
            <person name="Gautier V."/>
            <person name="Ament-Velasquez S.L."/>
            <person name="Kruys A."/>
            <person name="Hutchinson M.I."/>
            <person name="Powell A.J."/>
            <person name="Barry K."/>
            <person name="Miller A.N."/>
            <person name="Grigoriev I.V."/>
            <person name="Debuchy R."/>
            <person name="Gladieux P."/>
            <person name="Thoren M.H."/>
            <person name="Johannesson H."/>
        </authorList>
    </citation>
    <scope>NUCLEOTIDE SEQUENCE</scope>
    <source>
        <strain evidence="10">CBS 314.62</strain>
    </source>
</reference>
<dbReference type="Gene3D" id="2.170.120.12">
    <property type="entry name" value="DNA-directed RNA polymerase, insert domain"/>
    <property type="match status" value="1"/>
</dbReference>
<dbReference type="GO" id="GO:0006366">
    <property type="term" value="P:transcription by RNA polymerase II"/>
    <property type="evidence" value="ECO:0007669"/>
    <property type="project" value="TreeGrafter"/>
</dbReference>
<keyword evidence="11" id="KW-1185">Reference proteome</keyword>
<name>A0AAE0X2S0_9PEZI</name>
<feature type="region of interest" description="Disordered" evidence="8">
    <location>
        <begin position="272"/>
        <end position="340"/>
    </location>
</feature>
<dbReference type="PANTHER" id="PTHR11800">
    <property type="entry name" value="DNA-DIRECTED RNA POLYMERASE"/>
    <property type="match status" value="1"/>
</dbReference>
<comment type="similarity">
    <text evidence="6">Belongs to the archaeal Rpo3/eukaryotic RPB3 RNA polymerase subunit family.</text>
</comment>
<evidence type="ECO:0000256" key="4">
    <source>
        <dbReference type="ARBA" id="ARBA00023163"/>
    </source>
</evidence>
<dbReference type="Pfam" id="PF01000">
    <property type="entry name" value="RNA_pol_A_bac"/>
    <property type="match status" value="1"/>
</dbReference>
<feature type="domain" description="DNA-directed RNA polymerase RpoA/D/Rpb3-type" evidence="9">
    <location>
        <begin position="27"/>
        <end position="270"/>
    </location>
</feature>
<dbReference type="FunFam" id="2.170.120.12:FF:000002">
    <property type="entry name" value="DNA-directed RNA polymerase II subunit RPB3"/>
    <property type="match status" value="1"/>
</dbReference>
<dbReference type="PROSITE" id="PS00446">
    <property type="entry name" value="RNA_POL_D_30KD"/>
    <property type="match status" value="1"/>
</dbReference>
<proteinExistence type="inferred from homology"/>
<evidence type="ECO:0000259" key="9">
    <source>
        <dbReference type="SMART" id="SM00662"/>
    </source>
</evidence>
<dbReference type="InterPro" id="IPR001514">
    <property type="entry name" value="DNA-dir_RNA_pol_30-40kDasu_CS"/>
</dbReference>
<evidence type="ECO:0000256" key="2">
    <source>
        <dbReference type="ARBA" id="ARBA00011730"/>
    </source>
</evidence>
<dbReference type="InterPro" id="IPR050518">
    <property type="entry name" value="Rpo3/RPB3_RNA_Pol_subunit"/>
</dbReference>
<dbReference type="InterPro" id="IPR022842">
    <property type="entry name" value="RNAP_Rpo3/Rpb3/RPAC1"/>
</dbReference>
<evidence type="ECO:0000256" key="8">
    <source>
        <dbReference type="SAM" id="MobiDB-lite"/>
    </source>
</evidence>
<dbReference type="SMART" id="SM00662">
    <property type="entry name" value="RPOLD"/>
    <property type="match status" value="1"/>
</dbReference>
<accession>A0AAE0X2S0</accession>
<feature type="compositionally biased region" description="Low complexity" evidence="8">
    <location>
        <begin position="322"/>
        <end position="340"/>
    </location>
</feature>
<dbReference type="InterPro" id="IPR011262">
    <property type="entry name" value="DNA-dir_RNA_pol_insert"/>
</dbReference>
<comment type="caution">
    <text evidence="10">The sequence shown here is derived from an EMBL/GenBank/DDBJ whole genome shotgun (WGS) entry which is preliminary data.</text>
</comment>
<dbReference type="Pfam" id="PF01193">
    <property type="entry name" value="RNA_pol_L"/>
    <property type="match status" value="1"/>
</dbReference>
<evidence type="ECO:0000313" key="11">
    <source>
        <dbReference type="Proteomes" id="UP001270362"/>
    </source>
</evidence>
<reference evidence="10" key="1">
    <citation type="journal article" date="2023" name="Mol. Phylogenet. Evol.">
        <title>Genome-scale phylogeny and comparative genomics of the fungal order Sordariales.</title>
        <authorList>
            <person name="Hensen N."/>
            <person name="Bonometti L."/>
            <person name="Westerberg I."/>
            <person name="Brannstrom I.O."/>
            <person name="Guillou S."/>
            <person name="Cros-Aarteil S."/>
            <person name="Calhoun S."/>
            <person name="Haridas S."/>
            <person name="Kuo A."/>
            <person name="Mondo S."/>
            <person name="Pangilinan J."/>
            <person name="Riley R."/>
            <person name="LaButti K."/>
            <person name="Andreopoulos B."/>
            <person name="Lipzen A."/>
            <person name="Chen C."/>
            <person name="Yan M."/>
            <person name="Daum C."/>
            <person name="Ng V."/>
            <person name="Clum A."/>
            <person name="Steindorff A."/>
            <person name="Ohm R.A."/>
            <person name="Martin F."/>
            <person name="Silar P."/>
            <person name="Natvig D.O."/>
            <person name="Lalanne C."/>
            <person name="Gautier V."/>
            <person name="Ament-Velasquez S.L."/>
            <person name="Kruys A."/>
            <person name="Hutchinson M.I."/>
            <person name="Powell A.J."/>
            <person name="Barry K."/>
            <person name="Miller A.N."/>
            <person name="Grigoriev I.V."/>
            <person name="Debuchy R."/>
            <person name="Gladieux P."/>
            <person name="Hiltunen Thoren M."/>
            <person name="Johannesson H."/>
        </authorList>
    </citation>
    <scope>NUCLEOTIDE SEQUENCE</scope>
    <source>
        <strain evidence="10">CBS 314.62</strain>
    </source>
</reference>
<dbReference type="Gene3D" id="3.30.1360.10">
    <property type="entry name" value="RNA polymerase, RBP11-like subunit"/>
    <property type="match status" value="1"/>
</dbReference>
<dbReference type="GO" id="GO:0003899">
    <property type="term" value="F:DNA-directed RNA polymerase activity"/>
    <property type="evidence" value="ECO:0007669"/>
    <property type="project" value="InterPro"/>
</dbReference>
<dbReference type="InterPro" id="IPR011263">
    <property type="entry name" value="DNA-dir_RNA_pol_RpoA/D/Rpb3"/>
</dbReference>
<sequence>MDYDPMAMDDAESLGPVVKISQADSQRVKFELSNADLAFANSLRRVMLGEIPTLAIDLVEIEENSSVLADEFIAHRLGLIPLSAEGIDNLLYSRDCDCDEYCEHCSVKLTLHAKCTGAEMSVSARDLVPTGSRTAQGLGSPVITDADGLGSLLLKLREGQEIKLECIAKKGIAKEHAKWAAPSAIGFEYDPHNKLHHLDMWYETDPAKEWPPSEYADWEEPPQEGEPFDYDAVPSRFYFNVETVGGFPPDAIVAEGIKVLQQKLAGLIHELSEGEGGENGDYNGPRSPEYNNGGEAAWQDQGYTTPFGNGGNQSAWGGAGAGATTPYGATPYGAGQSSWQ</sequence>
<dbReference type="GO" id="GO:0005665">
    <property type="term" value="C:RNA polymerase II, core complex"/>
    <property type="evidence" value="ECO:0007669"/>
    <property type="project" value="TreeGrafter"/>
</dbReference>
<keyword evidence="4" id="KW-0804">Transcription</keyword>
<evidence type="ECO:0000256" key="5">
    <source>
        <dbReference type="ARBA" id="ARBA00023242"/>
    </source>
</evidence>
<dbReference type="CDD" id="cd07031">
    <property type="entry name" value="RNAP_II_RPB3"/>
    <property type="match status" value="1"/>
</dbReference>